<dbReference type="Pfam" id="PF00496">
    <property type="entry name" value="SBP_bac_5"/>
    <property type="match status" value="1"/>
</dbReference>
<dbReference type="PANTHER" id="PTHR30290:SF65">
    <property type="entry name" value="MONOACYL PHOSPHATIDYLINOSITOL TETRAMANNOSIDE-BINDING PROTEIN LPQW-RELATED"/>
    <property type="match status" value="1"/>
</dbReference>
<feature type="domain" description="Solute-binding protein family 5" evidence="3">
    <location>
        <begin position="128"/>
        <end position="298"/>
    </location>
</feature>
<dbReference type="GO" id="GO:0015833">
    <property type="term" value="P:peptide transport"/>
    <property type="evidence" value="ECO:0007669"/>
    <property type="project" value="TreeGrafter"/>
</dbReference>
<dbReference type="Gene3D" id="3.90.76.10">
    <property type="entry name" value="Dipeptide-binding Protein, Domain 1"/>
    <property type="match status" value="1"/>
</dbReference>
<dbReference type="SUPFAM" id="SSF53850">
    <property type="entry name" value="Periplasmic binding protein-like II"/>
    <property type="match status" value="1"/>
</dbReference>
<comment type="caution">
    <text evidence="4">The sequence shown here is derived from an EMBL/GenBank/DDBJ whole genome shotgun (WGS) entry which is preliminary data.</text>
</comment>
<dbReference type="CDD" id="cd08501">
    <property type="entry name" value="PBP2_Lpqw"/>
    <property type="match status" value="1"/>
</dbReference>
<feature type="signal peptide" evidence="2">
    <location>
        <begin position="1"/>
        <end position="34"/>
    </location>
</feature>
<dbReference type="Proteomes" id="UP001205920">
    <property type="component" value="Unassembled WGS sequence"/>
</dbReference>
<dbReference type="Gene3D" id="3.10.105.10">
    <property type="entry name" value="Dipeptide-binding Protein, Domain 3"/>
    <property type="match status" value="1"/>
</dbReference>
<dbReference type="GO" id="GO:1904680">
    <property type="term" value="F:peptide transmembrane transporter activity"/>
    <property type="evidence" value="ECO:0007669"/>
    <property type="project" value="TreeGrafter"/>
</dbReference>
<evidence type="ECO:0000256" key="1">
    <source>
        <dbReference type="SAM" id="MobiDB-lite"/>
    </source>
</evidence>
<dbReference type="InterPro" id="IPR039424">
    <property type="entry name" value="SBP_5"/>
</dbReference>
<dbReference type="AlphaFoldDB" id="A0AAW5HWG2"/>
<dbReference type="RefSeq" id="WP_252931071.1">
    <property type="nucleotide sequence ID" value="NZ_JAEUWV010000003.1"/>
</dbReference>
<proteinExistence type="predicted"/>
<dbReference type="InterPro" id="IPR000914">
    <property type="entry name" value="SBP_5_dom"/>
</dbReference>
<dbReference type="Gene3D" id="3.40.190.10">
    <property type="entry name" value="Periplasmic binding protein-like II"/>
    <property type="match status" value="1"/>
</dbReference>
<evidence type="ECO:0000259" key="3">
    <source>
        <dbReference type="Pfam" id="PF00496"/>
    </source>
</evidence>
<accession>A0AAW5HWG2</accession>
<sequence length="559" mass="59646">MNPHIFSAPRRSRSLRVGVALFACSGVVALSACAASPGPPPLVDPNDVAAREMYEQEDSTTTSARPEGKTRVRSQVEVGVDSLRNGLNPHLIADESAVVKSVANLVLPSAFHDGVRNSALLNGATVLSESPRAMTVRYIIRETAQWSDGTPVTGADFVYLWRGMRDTPGVRNPAGYRAIDAVRVSGATGKVVDVDFAEPVADWRGLFDHLLPAHVFAADGSDFGVALRDTIPVSAGRYMVRGVDRGRGTITLNRNDRFWAANPAKIDILTLHAVRGTTQIADQLRTGQLVFVDRVPSETTGRVLSLVPGVQTRMLDTPRVLGAVLSATSGMSPEVRSELRSLIDVPLLASIALDRTADVSVAKHGQVSTHEPHAVYQHVAAHGAIRIGADLADPAAVAAARSMADMLHDRGVSARVVATDFGSLIRSGLEGNTVDVLVAWQHDPENLPDAASRLDCVADAPRAGNLAGFCEPQSVGLAKEILAGSYGLKQATEAVNEVLEQEALWMPIARERRIIALGEGIIGPDADLNNWKAGLSTAASWRLQPKRNEGDRINHAQLP</sequence>
<organism evidence="4 5">
    <name type="scientific">Corynebacterium lipophilum</name>
    <dbReference type="NCBI Taxonomy" id="2804918"/>
    <lineage>
        <taxon>Bacteria</taxon>
        <taxon>Bacillati</taxon>
        <taxon>Actinomycetota</taxon>
        <taxon>Actinomycetes</taxon>
        <taxon>Mycobacteriales</taxon>
        <taxon>Corynebacteriaceae</taxon>
        <taxon>Corynebacterium</taxon>
    </lineage>
</organism>
<feature type="chain" id="PRO_5043509831" evidence="2">
    <location>
        <begin position="35"/>
        <end position="559"/>
    </location>
</feature>
<name>A0AAW5HWG2_9CORY</name>
<keyword evidence="2" id="KW-0732">Signal</keyword>
<dbReference type="EMBL" id="JAEUWV010000003">
    <property type="protein sequence ID" value="MCO6394091.1"/>
    <property type="molecule type" value="Genomic_DNA"/>
</dbReference>
<evidence type="ECO:0000313" key="4">
    <source>
        <dbReference type="EMBL" id="MCO6394091.1"/>
    </source>
</evidence>
<evidence type="ECO:0000313" key="5">
    <source>
        <dbReference type="Proteomes" id="UP001205920"/>
    </source>
</evidence>
<dbReference type="PANTHER" id="PTHR30290">
    <property type="entry name" value="PERIPLASMIC BINDING COMPONENT OF ABC TRANSPORTER"/>
    <property type="match status" value="1"/>
</dbReference>
<keyword evidence="5" id="KW-1185">Reference proteome</keyword>
<gene>
    <name evidence="4" type="ORF">JMN37_03685</name>
</gene>
<reference evidence="4 5" key="1">
    <citation type="submission" date="2021-01" db="EMBL/GenBank/DDBJ databases">
        <title>Identification and Characterization of Corynebacterium sp.</title>
        <authorList>
            <person name="Luo Q."/>
            <person name="Qu P."/>
            <person name="Chen Q."/>
        </authorList>
    </citation>
    <scope>NUCLEOTIDE SEQUENCE [LARGE SCALE GENOMIC DNA]</scope>
    <source>
        <strain evidence="4 5">MC-18</strain>
    </source>
</reference>
<feature type="region of interest" description="Disordered" evidence="1">
    <location>
        <begin position="53"/>
        <end position="73"/>
    </location>
</feature>
<evidence type="ECO:0000256" key="2">
    <source>
        <dbReference type="SAM" id="SignalP"/>
    </source>
</evidence>
<protein>
    <submittedName>
        <fullName evidence="4">ABC transporter family substrate-binding protein</fullName>
    </submittedName>
</protein>